<dbReference type="GO" id="GO:0016301">
    <property type="term" value="F:kinase activity"/>
    <property type="evidence" value="ECO:0007669"/>
    <property type="project" value="UniProtKB-KW"/>
</dbReference>
<dbReference type="AlphaFoldDB" id="A0A445GWM6"/>
<accession>A0A445GWM6</accession>
<keyword evidence="1" id="KW-0675">Receptor</keyword>
<organism evidence="1 2">
    <name type="scientific">Glycine soja</name>
    <name type="common">Wild soybean</name>
    <dbReference type="NCBI Taxonomy" id="3848"/>
    <lineage>
        <taxon>Eukaryota</taxon>
        <taxon>Viridiplantae</taxon>
        <taxon>Streptophyta</taxon>
        <taxon>Embryophyta</taxon>
        <taxon>Tracheophyta</taxon>
        <taxon>Spermatophyta</taxon>
        <taxon>Magnoliopsida</taxon>
        <taxon>eudicotyledons</taxon>
        <taxon>Gunneridae</taxon>
        <taxon>Pentapetalae</taxon>
        <taxon>rosids</taxon>
        <taxon>fabids</taxon>
        <taxon>Fabales</taxon>
        <taxon>Fabaceae</taxon>
        <taxon>Papilionoideae</taxon>
        <taxon>50 kb inversion clade</taxon>
        <taxon>NPAAA clade</taxon>
        <taxon>indigoferoid/millettioid clade</taxon>
        <taxon>Phaseoleae</taxon>
        <taxon>Glycine</taxon>
        <taxon>Glycine subgen. Soja</taxon>
    </lineage>
</organism>
<keyword evidence="1" id="KW-0418">Kinase</keyword>
<name>A0A445GWM6_GLYSO</name>
<gene>
    <name evidence="1" type="ORF">D0Y65_041633</name>
</gene>
<reference evidence="1 2" key="1">
    <citation type="submission" date="2018-09" db="EMBL/GenBank/DDBJ databases">
        <title>A high-quality reference genome of wild soybean provides a powerful tool to mine soybean genomes.</title>
        <authorList>
            <person name="Xie M."/>
            <person name="Chung C.Y.L."/>
            <person name="Li M.-W."/>
            <person name="Wong F.-L."/>
            <person name="Chan T.-F."/>
            <person name="Lam H.-M."/>
        </authorList>
    </citation>
    <scope>NUCLEOTIDE SEQUENCE [LARGE SCALE GENOMIC DNA]</scope>
    <source>
        <strain evidence="2">cv. W05</strain>
        <tissue evidence="1">Hypocotyl of etiolated seedlings</tissue>
    </source>
</reference>
<keyword evidence="1" id="KW-0430">Lectin</keyword>
<evidence type="ECO:0000313" key="2">
    <source>
        <dbReference type="Proteomes" id="UP000289340"/>
    </source>
</evidence>
<dbReference type="GO" id="GO:0030246">
    <property type="term" value="F:carbohydrate binding"/>
    <property type="evidence" value="ECO:0007669"/>
    <property type="project" value="UniProtKB-KW"/>
</dbReference>
<keyword evidence="1" id="KW-0808">Transferase</keyword>
<comment type="caution">
    <text evidence="1">The sequence shown here is derived from an EMBL/GenBank/DDBJ whole genome shotgun (WGS) entry which is preliminary data.</text>
</comment>
<proteinExistence type="predicted"/>
<evidence type="ECO:0000313" key="1">
    <source>
        <dbReference type="EMBL" id="RZB65649.1"/>
    </source>
</evidence>
<protein>
    <submittedName>
        <fullName evidence="1">G-type lectin S-receptor-like serine/threonine-protein kinase B120 isoform E</fullName>
    </submittedName>
</protein>
<dbReference type="Proteomes" id="UP000289340">
    <property type="component" value="Chromosome 15"/>
</dbReference>
<dbReference type="EMBL" id="QZWG01000015">
    <property type="protein sequence ID" value="RZB65649.1"/>
    <property type="molecule type" value="Genomic_DNA"/>
</dbReference>
<sequence length="88" mass="9947">MCLQRPGIFKFAAEFEGGAYRSCEKLVIRFGITLLTSVLTKNHTLIPWQTNLLQISFSIFEAAGYEAYGTETPSFRVPLVVVEYLYSC</sequence>
<keyword evidence="2" id="KW-1185">Reference proteome</keyword>